<dbReference type="HOGENOM" id="CLU_091659_0_0_9"/>
<feature type="transmembrane region" description="Helical" evidence="1">
    <location>
        <begin position="206"/>
        <end position="226"/>
    </location>
</feature>
<dbReference type="AlphaFoldDB" id="C7XUD2"/>
<evidence type="ECO:0000313" key="3">
    <source>
        <dbReference type="Proteomes" id="UP000003987"/>
    </source>
</evidence>
<accession>C7XUD2</accession>
<gene>
    <name evidence="2" type="ORF">HMPREF0501_00298</name>
</gene>
<feature type="transmembrane region" description="Helical" evidence="1">
    <location>
        <begin position="155"/>
        <end position="172"/>
    </location>
</feature>
<keyword evidence="1" id="KW-1133">Transmembrane helix</keyword>
<evidence type="ECO:0000313" key="2">
    <source>
        <dbReference type="EMBL" id="EEU30893.1"/>
    </source>
</evidence>
<dbReference type="PANTHER" id="PTHR36111">
    <property type="entry name" value="INNER MEMBRANE PROTEIN-RELATED"/>
    <property type="match status" value="1"/>
</dbReference>
<keyword evidence="3" id="KW-1185">Reference proteome</keyword>
<dbReference type="Pfam" id="PF04474">
    <property type="entry name" value="DUF554"/>
    <property type="match status" value="1"/>
</dbReference>
<dbReference type="PANTHER" id="PTHR36111:SF2">
    <property type="entry name" value="INNER MEMBRANE PROTEIN"/>
    <property type="match status" value="1"/>
</dbReference>
<evidence type="ECO:0008006" key="4">
    <source>
        <dbReference type="Google" id="ProtNLM"/>
    </source>
</evidence>
<feature type="transmembrane region" description="Helical" evidence="1">
    <location>
        <begin position="178"/>
        <end position="199"/>
    </location>
</feature>
<protein>
    <recommendedName>
        <fullName evidence="4">Transport protein</fullName>
    </recommendedName>
</protein>
<reference evidence="2 3" key="1">
    <citation type="submission" date="2009-06" db="EMBL/GenBank/DDBJ databases">
        <title>The Genome Sequence of Lactobacillus coleohominis strain 101-4-CHN.</title>
        <authorList>
            <consortium name="The Broad Institute Genome Sequencing Platform"/>
            <person name="Ward D."/>
            <person name="Young S.K."/>
            <person name="Zeng Q."/>
            <person name="Koehrsen M."/>
            <person name="Alvarado L."/>
            <person name="Berlin A."/>
            <person name="Borenstein D."/>
            <person name="Chen Z."/>
            <person name="Engels R."/>
            <person name="Freedman E."/>
            <person name="Gellesch M."/>
            <person name="Goldberg J."/>
            <person name="Griggs A."/>
            <person name="Gujja S."/>
            <person name="Heiman D."/>
            <person name="Hepburn T."/>
            <person name="Howarth C."/>
            <person name="Jen D."/>
            <person name="Larson L."/>
            <person name="Lewis B."/>
            <person name="Mehta T."/>
            <person name="Park D."/>
            <person name="Pearson M."/>
            <person name="Roberts A."/>
            <person name="Saif S."/>
            <person name="Shea T."/>
            <person name="Shenoy N."/>
            <person name="Sisk P."/>
            <person name="Stolte C."/>
            <person name="Sykes S."/>
            <person name="Walk T."/>
            <person name="White J."/>
            <person name="Yandava C."/>
            <person name="Liu Y."/>
            <person name="Xu Q."/>
            <person name="Lander E."/>
            <person name="Nusbaum C."/>
            <person name="Galagan J."/>
            <person name="Birren B."/>
        </authorList>
    </citation>
    <scope>NUCLEOTIDE SEQUENCE [LARGE SCALE GENOMIC DNA]</scope>
    <source>
        <strain evidence="2 3">101-4-CHN</strain>
    </source>
</reference>
<sequence>MIGILANTFAVVLGTAIGVIVRHFLTERYKDALWMVLGFAALGVGMQTVVANLPKSHYPILFIVSMAIGFPLGTYLQLDDRSNRWLNSRFSTKVGEGIATASFLDCIGALAILGPVYAATSGNQTMLYTNAMFTLVCAIIFGAGFGWGMLLETPIIFIWLSLIFLIAKFLSASFFSPAFIVEMSIVGGFLIVAAGLSLLKIRQFKTVDMLPALLVPVIFFILLNVIKAF</sequence>
<dbReference type="EMBL" id="GG698802">
    <property type="protein sequence ID" value="EEU30893.1"/>
    <property type="molecule type" value="Genomic_DNA"/>
</dbReference>
<feature type="transmembrane region" description="Helical" evidence="1">
    <location>
        <begin position="6"/>
        <end position="25"/>
    </location>
</feature>
<organism evidence="2 3">
    <name type="scientific">Limosilactobacillus coleohominis 101-4-CHN</name>
    <dbReference type="NCBI Taxonomy" id="575594"/>
    <lineage>
        <taxon>Bacteria</taxon>
        <taxon>Bacillati</taxon>
        <taxon>Bacillota</taxon>
        <taxon>Bacilli</taxon>
        <taxon>Lactobacillales</taxon>
        <taxon>Lactobacillaceae</taxon>
        <taxon>Limosilactobacillus</taxon>
    </lineage>
</organism>
<keyword evidence="1" id="KW-0472">Membrane</keyword>
<feature type="transmembrane region" description="Helical" evidence="1">
    <location>
        <begin position="57"/>
        <end position="76"/>
    </location>
</feature>
<feature type="transmembrane region" description="Helical" evidence="1">
    <location>
        <begin position="32"/>
        <end position="51"/>
    </location>
</feature>
<dbReference type="eggNOG" id="COG1811">
    <property type="taxonomic scope" value="Bacteria"/>
</dbReference>
<feature type="transmembrane region" description="Helical" evidence="1">
    <location>
        <begin position="97"/>
        <end position="120"/>
    </location>
</feature>
<dbReference type="RefSeq" id="WP_006916045.1">
    <property type="nucleotide sequence ID" value="NZ_GG698802.1"/>
</dbReference>
<name>C7XUD2_9LACO</name>
<proteinExistence type="predicted"/>
<evidence type="ECO:0000256" key="1">
    <source>
        <dbReference type="SAM" id="Phobius"/>
    </source>
</evidence>
<dbReference type="InterPro" id="IPR007563">
    <property type="entry name" value="DUF554"/>
</dbReference>
<dbReference type="OrthoDB" id="9797976at2"/>
<feature type="transmembrane region" description="Helical" evidence="1">
    <location>
        <begin position="126"/>
        <end position="148"/>
    </location>
</feature>
<dbReference type="Proteomes" id="UP000003987">
    <property type="component" value="Unassembled WGS sequence"/>
</dbReference>
<keyword evidence="1" id="KW-0812">Transmembrane</keyword>